<dbReference type="RefSeq" id="XP_002621660.2">
    <property type="nucleotide sequence ID" value="XM_002621614.2"/>
</dbReference>
<dbReference type="OrthoDB" id="1744869at2759"/>
<reference evidence="2" key="1">
    <citation type="journal article" date="2015" name="PLoS Genet.">
        <title>The dynamic genome and transcriptome of the human fungal pathogen Blastomyces and close relative Emmonsia.</title>
        <authorList>
            <person name="Munoz J.F."/>
            <person name="Gauthier G.M."/>
            <person name="Desjardins C.A."/>
            <person name="Gallo J.E."/>
            <person name="Holder J."/>
            <person name="Sullivan T.D."/>
            <person name="Marty A.J."/>
            <person name="Carmen J.C."/>
            <person name="Chen Z."/>
            <person name="Ding L."/>
            <person name="Gujja S."/>
            <person name="Magrini V."/>
            <person name="Misas E."/>
            <person name="Mitreva M."/>
            <person name="Priest M."/>
            <person name="Saif S."/>
            <person name="Whiston E.A."/>
            <person name="Young S."/>
            <person name="Zeng Q."/>
            <person name="Goldman W.E."/>
            <person name="Mardis E.R."/>
            <person name="Taylor J.W."/>
            <person name="McEwen J.G."/>
            <person name="Clay O.K."/>
            <person name="Klein B.S."/>
            <person name="Cuomo C.A."/>
        </authorList>
    </citation>
    <scope>NUCLEOTIDE SEQUENCE [LARGE SCALE GENOMIC DNA]</scope>
    <source>
        <strain evidence="2">SLH14081</strain>
    </source>
</reference>
<dbReference type="STRING" id="559298.A0A179UXI4"/>
<dbReference type="KEGG" id="bgh:BDBG_07878"/>
<dbReference type="GeneID" id="8502056"/>
<dbReference type="Proteomes" id="UP000002038">
    <property type="component" value="Unassembled WGS sequence"/>
</dbReference>
<name>A0A179UXI4_BLAGS</name>
<evidence type="ECO:0000313" key="1">
    <source>
        <dbReference type="EMBL" id="OAT12550.1"/>
    </source>
</evidence>
<gene>
    <name evidence="1" type="ORF">BDBG_07878</name>
</gene>
<proteinExistence type="predicted"/>
<dbReference type="EMBL" id="GG657468">
    <property type="protein sequence ID" value="OAT12550.1"/>
    <property type="molecule type" value="Genomic_DNA"/>
</dbReference>
<dbReference type="AlphaFoldDB" id="A0A179UXI4"/>
<sequence>MFVDANASHLAPNHPACFSSQQSITPHRPLHAPSYMSPLHQCFAGQGVTRLLASGCLLGSTGQGTAAVSLSGLWVHRSYSSGSGKLATGKGNGRRLKANNGAYAGGFGYGHGYDGYPLQWTQGLCSSSGARVKTTPGARSATWFIKDPTRVMPSDVMSKLPSLPQSDDISHTVPILLVTPAFASWVVNPHSFLRESITHLFQNTRPNISGGHASFVYSVVAVVDKLPVPSTISILREGKKCGDKLAGQHEYEGISLFLADGDALTAKVARSLQNRDMSTPETEPTLSYLYRQIPTKRDSPVVTSFVEVGIRLANTVFLNGKPRTMLASRWRYSSHPDSSHTSPTLTLDKEYNLLSCQINGATKPHEVTARVPLRPVTKPRVITTSMGNIISQLRHQDEGSSSTIHASAELEKALPAYLEANNLQNQRVAVWALVQPVSPQDGPHAASGMPAADPLVVINEGARLHRVVSGGGGWGKKQGLLSLDPEYSYQTAGDVALGSGRVRPVHEIFEEAAPGSEAAAEVEEDRAVMANLFDEAVPGSIQFKDGRLTTDLSEIAKEGDTVQFLVAPLDSLRASSSATEKGKKTPAIDAGQEKRTMQVSFGVIPSSEAEYGEEMSDTDTDQASVSGGDGDGDGGIVTVPNYFGALSEKSLVYSIFNEMVSENGNDRVGPGQLVHGTKIDVPGSRIMIEIC</sequence>
<organism evidence="1 2">
    <name type="scientific">Blastomyces gilchristii (strain SLH14081)</name>
    <name type="common">Blastomyces dermatitidis</name>
    <dbReference type="NCBI Taxonomy" id="559298"/>
    <lineage>
        <taxon>Eukaryota</taxon>
        <taxon>Fungi</taxon>
        <taxon>Dikarya</taxon>
        <taxon>Ascomycota</taxon>
        <taxon>Pezizomycotina</taxon>
        <taxon>Eurotiomycetes</taxon>
        <taxon>Eurotiomycetidae</taxon>
        <taxon>Onygenales</taxon>
        <taxon>Ajellomycetaceae</taxon>
        <taxon>Blastomyces</taxon>
    </lineage>
</organism>
<dbReference type="VEuPathDB" id="FungiDB:BDBG_07878"/>
<accession>A0A179UXI4</accession>
<evidence type="ECO:0000313" key="2">
    <source>
        <dbReference type="Proteomes" id="UP000002038"/>
    </source>
</evidence>
<keyword evidence="2" id="KW-1185">Reference proteome</keyword>
<protein>
    <submittedName>
        <fullName evidence="1">Uncharacterized protein</fullName>
    </submittedName>
</protein>